<feature type="domain" description="Response regulatory" evidence="2">
    <location>
        <begin position="15"/>
        <end position="137"/>
    </location>
</feature>
<evidence type="ECO:0000313" key="4">
    <source>
        <dbReference type="EMBL" id="MEC5385919.1"/>
    </source>
</evidence>
<dbReference type="InterPro" id="IPR035919">
    <property type="entry name" value="EAL_sf"/>
</dbReference>
<organism evidence="4 5">
    <name type="scientific">Uliginosibacterium silvisoli</name>
    <dbReference type="NCBI Taxonomy" id="3114758"/>
    <lineage>
        <taxon>Bacteria</taxon>
        <taxon>Pseudomonadati</taxon>
        <taxon>Pseudomonadota</taxon>
        <taxon>Betaproteobacteria</taxon>
        <taxon>Rhodocyclales</taxon>
        <taxon>Zoogloeaceae</taxon>
        <taxon>Uliginosibacterium</taxon>
    </lineage>
</organism>
<dbReference type="Pfam" id="PF00072">
    <property type="entry name" value="Response_reg"/>
    <property type="match status" value="1"/>
</dbReference>
<dbReference type="PROSITE" id="PS50883">
    <property type="entry name" value="EAL"/>
    <property type="match status" value="1"/>
</dbReference>
<feature type="modified residue" description="4-aspartylphosphate" evidence="1">
    <location>
        <position position="67"/>
    </location>
</feature>
<dbReference type="Gene3D" id="3.20.20.450">
    <property type="entry name" value="EAL domain"/>
    <property type="match status" value="1"/>
</dbReference>
<dbReference type="InterPro" id="IPR001789">
    <property type="entry name" value="Sig_transdc_resp-reg_receiver"/>
</dbReference>
<keyword evidence="1" id="KW-0597">Phosphoprotein</keyword>
<accession>A0ABU6K2W3</accession>
<protein>
    <submittedName>
        <fullName evidence="4">EAL domain-containing response regulator</fullName>
        <ecNumber evidence="4">3.1.4.52</ecNumber>
    </submittedName>
</protein>
<name>A0ABU6K2W3_9RHOO</name>
<reference evidence="4 5" key="1">
    <citation type="submission" date="2024-01" db="EMBL/GenBank/DDBJ databases">
        <title>Uliginosibacterium soil sp. nov.</title>
        <authorList>
            <person name="Lv Y."/>
        </authorList>
    </citation>
    <scope>NUCLEOTIDE SEQUENCE [LARGE SCALE GENOMIC DNA]</scope>
    <source>
        <strain evidence="4 5">H3</strain>
    </source>
</reference>
<dbReference type="SUPFAM" id="SSF141868">
    <property type="entry name" value="EAL domain-like"/>
    <property type="match status" value="1"/>
</dbReference>
<dbReference type="InterPro" id="IPR011006">
    <property type="entry name" value="CheY-like_superfamily"/>
</dbReference>
<dbReference type="EMBL" id="JAYXHS010000001">
    <property type="protein sequence ID" value="MEC5385919.1"/>
    <property type="molecule type" value="Genomic_DNA"/>
</dbReference>
<dbReference type="GO" id="GO:0071111">
    <property type="term" value="F:cyclic-guanylate-specific phosphodiesterase activity"/>
    <property type="evidence" value="ECO:0007669"/>
    <property type="project" value="UniProtKB-EC"/>
</dbReference>
<dbReference type="SMART" id="SM00052">
    <property type="entry name" value="EAL"/>
    <property type="match status" value="1"/>
</dbReference>
<dbReference type="PANTHER" id="PTHR33121:SF79">
    <property type="entry name" value="CYCLIC DI-GMP PHOSPHODIESTERASE PDED-RELATED"/>
    <property type="match status" value="1"/>
</dbReference>
<evidence type="ECO:0000259" key="3">
    <source>
        <dbReference type="PROSITE" id="PS50883"/>
    </source>
</evidence>
<sequence length="409" mass="44168">MADECVLSTSLINSGVLIVDDSAVQRQHAAEALARLGIVNIMQAPDGSAALDMLGHMSPAPAVLIVDLEMPVMDGVEMIHRLSKLAVCPAIIVASSRESVLIESVENMVNDLGIPLLGAVRKPISEDTMRQLLSRANSMLSPSPSNAAASPEICANELRRALDAGEIVPWFQPKAELGSGLIHSVEALARWVKPDGSVIPPMQFIHVAESSGLMFDLTLSILDQTIAALQRWKAQGHELSAAVNLSSSSLGDMRLADALLQKMEDAQLPTQLITLEITESIMVENAAALRDLIRLRLRGFGLSIDDYGTGFSSMQQLSRVPFSELKIDRSFVDGAHHRAHQRAILESAIDLGKRLGLATVAEGIETREDWHLLKSLGCQLAQGYLISKPAPADQIPDILARLQQKLQSL</sequence>
<dbReference type="SMART" id="SM00448">
    <property type="entry name" value="REC"/>
    <property type="match status" value="1"/>
</dbReference>
<comment type="caution">
    <text evidence="4">The sequence shown here is derived from an EMBL/GenBank/DDBJ whole genome shotgun (WGS) entry which is preliminary data.</text>
</comment>
<evidence type="ECO:0000256" key="1">
    <source>
        <dbReference type="PROSITE-ProRule" id="PRU00169"/>
    </source>
</evidence>
<keyword evidence="4" id="KW-0378">Hydrolase</keyword>
<dbReference type="EC" id="3.1.4.52" evidence="4"/>
<dbReference type="Proteomes" id="UP001331561">
    <property type="component" value="Unassembled WGS sequence"/>
</dbReference>
<dbReference type="RefSeq" id="WP_327598863.1">
    <property type="nucleotide sequence ID" value="NZ_JAYXHS010000001.1"/>
</dbReference>
<feature type="domain" description="EAL" evidence="3">
    <location>
        <begin position="151"/>
        <end position="403"/>
    </location>
</feature>
<evidence type="ECO:0000259" key="2">
    <source>
        <dbReference type="PROSITE" id="PS50110"/>
    </source>
</evidence>
<dbReference type="SUPFAM" id="SSF52172">
    <property type="entry name" value="CheY-like"/>
    <property type="match status" value="1"/>
</dbReference>
<gene>
    <name evidence="4" type="ORF">VVD49_09300</name>
</gene>
<dbReference type="Gene3D" id="3.40.50.2300">
    <property type="match status" value="1"/>
</dbReference>
<dbReference type="InterPro" id="IPR050706">
    <property type="entry name" value="Cyclic-di-GMP_PDE-like"/>
</dbReference>
<dbReference type="InterPro" id="IPR001633">
    <property type="entry name" value="EAL_dom"/>
</dbReference>
<keyword evidence="5" id="KW-1185">Reference proteome</keyword>
<evidence type="ECO:0000313" key="5">
    <source>
        <dbReference type="Proteomes" id="UP001331561"/>
    </source>
</evidence>
<dbReference type="Pfam" id="PF00563">
    <property type="entry name" value="EAL"/>
    <property type="match status" value="1"/>
</dbReference>
<proteinExistence type="predicted"/>
<dbReference type="CDD" id="cd01948">
    <property type="entry name" value="EAL"/>
    <property type="match status" value="1"/>
</dbReference>
<dbReference type="PROSITE" id="PS50110">
    <property type="entry name" value="RESPONSE_REGULATORY"/>
    <property type="match status" value="1"/>
</dbReference>
<dbReference type="PANTHER" id="PTHR33121">
    <property type="entry name" value="CYCLIC DI-GMP PHOSPHODIESTERASE PDEF"/>
    <property type="match status" value="1"/>
</dbReference>